<keyword evidence="3" id="KW-1185">Reference proteome</keyword>
<dbReference type="InterPro" id="IPR021148">
    <property type="entry name" value="Polysacc_synth_dom"/>
</dbReference>
<dbReference type="Proteomes" id="UP000694569">
    <property type="component" value="Unplaced"/>
</dbReference>
<dbReference type="InterPro" id="IPR008476">
    <property type="entry name" value="PBDC1_metazoa/fungi"/>
</dbReference>
<dbReference type="AlphaFoldDB" id="A0A8C5WEH1"/>
<organism evidence="2 3">
    <name type="scientific">Leptobrachium leishanense</name>
    <name type="common">Leishan spiny toad</name>
    <dbReference type="NCBI Taxonomy" id="445787"/>
    <lineage>
        <taxon>Eukaryota</taxon>
        <taxon>Metazoa</taxon>
        <taxon>Chordata</taxon>
        <taxon>Craniata</taxon>
        <taxon>Vertebrata</taxon>
        <taxon>Euteleostomi</taxon>
        <taxon>Amphibia</taxon>
        <taxon>Batrachia</taxon>
        <taxon>Anura</taxon>
        <taxon>Pelobatoidea</taxon>
        <taxon>Megophryidae</taxon>
        <taxon>Leptobrachium</taxon>
    </lineage>
</organism>
<gene>
    <name evidence="2" type="primary">PBDC1</name>
</gene>
<dbReference type="Pfam" id="PF04669">
    <property type="entry name" value="PBDC1"/>
    <property type="match status" value="1"/>
</dbReference>
<reference evidence="2" key="1">
    <citation type="submission" date="2025-08" db="UniProtKB">
        <authorList>
            <consortium name="Ensembl"/>
        </authorList>
    </citation>
    <scope>IDENTIFICATION</scope>
</reference>
<dbReference type="PANTHER" id="PTHR13410">
    <property type="entry name" value="PROTEIN PBDC1"/>
    <property type="match status" value="1"/>
</dbReference>
<dbReference type="Gene3D" id="1.10.3560.10">
    <property type="entry name" value="yst0336 like domain"/>
    <property type="match status" value="1"/>
</dbReference>
<dbReference type="Ensembl" id="ENSLLET00000033385.1">
    <property type="protein sequence ID" value="ENSLLEP00000032149.1"/>
    <property type="gene ID" value="ENSLLEG00000020403.1"/>
</dbReference>
<accession>A0A8C5WEH1</accession>
<proteinExistence type="predicted"/>
<dbReference type="GO" id="GO:0005737">
    <property type="term" value="C:cytoplasm"/>
    <property type="evidence" value="ECO:0007669"/>
    <property type="project" value="TreeGrafter"/>
</dbReference>
<dbReference type="GeneTree" id="ENSGT00390000016333"/>
<sequence length="172" mass="19292">MAAPNESVGGLGALGATEALSVAQALSLPAESYGNDPNVEIIWAMKASQHAEVYFNLISSVDPRHLKLTKADDLIYSVFREEFPNLCIENLDSEDLKSPAAKEKWRPFCMKFEKEIEDFNYGTLLRMDSSKDYSEENTIFSTRIQFFAIEVARNREGCNDVIFHSKKSGSPK</sequence>
<name>A0A8C5WEH1_9ANUR</name>
<feature type="domain" description="Polysaccharide biosynthesis" evidence="1">
    <location>
        <begin position="39"/>
        <end position="162"/>
    </location>
</feature>
<reference evidence="2" key="2">
    <citation type="submission" date="2025-09" db="UniProtKB">
        <authorList>
            <consortium name="Ensembl"/>
        </authorList>
    </citation>
    <scope>IDENTIFICATION</scope>
</reference>
<evidence type="ECO:0000259" key="1">
    <source>
        <dbReference type="Pfam" id="PF04669"/>
    </source>
</evidence>
<evidence type="ECO:0000313" key="3">
    <source>
        <dbReference type="Proteomes" id="UP000694569"/>
    </source>
</evidence>
<dbReference type="PANTHER" id="PTHR13410:SF9">
    <property type="entry name" value="PROTEIN PBDC1"/>
    <property type="match status" value="1"/>
</dbReference>
<evidence type="ECO:0000313" key="2">
    <source>
        <dbReference type="Ensembl" id="ENSLLEP00000032149.1"/>
    </source>
</evidence>
<dbReference type="OrthoDB" id="10248897at2759"/>
<dbReference type="InterPro" id="IPR023139">
    <property type="entry name" value="PBDC1-like_dom_sf"/>
</dbReference>
<protein>
    <submittedName>
        <fullName evidence="2">Polysaccharide biosynthesis domain containing 1</fullName>
    </submittedName>
</protein>